<proteinExistence type="predicted"/>
<dbReference type="AlphaFoldDB" id="A0A2L2TZ90"/>
<sequence length="89" mass="9957">MTLDDMSVWGCVTSAVPTLSSDVLWCPLVSSGVLWCPLSDQQSARQSSESTNVRQPPCLTLIKLLNLQRSAPHLLFLYSNTCDLFIRWD</sequence>
<dbReference type="Proteomes" id="UP000245910">
    <property type="component" value="Chromosome I"/>
</dbReference>
<dbReference type="EMBL" id="LN649229">
    <property type="protein sequence ID" value="CEI66495.1"/>
    <property type="molecule type" value="Genomic_DNA"/>
</dbReference>
<accession>A0A2L2TZ90</accession>
<evidence type="ECO:0000313" key="1">
    <source>
        <dbReference type="EMBL" id="CEI66495.1"/>
    </source>
</evidence>
<evidence type="ECO:0000313" key="2">
    <source>
        <dbReference type="Proteomes" id="UP000245910"/>
    </source>
</evidence>
<name>A0A2L2TZ90_9HYPO</name>
<protein>
    <submittedName>
        <fullName evidence="1">Uncharacterized protein</fullName>
    </submittedName>
</protein>
<keyword evidence="2" id="KW-1185">Reference proteome</keyword>
<reference evidence="2" key="1">
    <citation type="submission" date="2014-10" db="EMBL/GenBank/DDBJ databases">
        <authorList>
            <person name="King R."/>
        </authorList>
    </citation>
    <scope>NUCLEOTIDE SEQUENCE [LARGE SCALE GENOMIC DNA]</scope>
    <source>
        <strain evidence="2">A3/5</strain>
    </source>
</reference>
<organism evidence="1 2">
    <name type="scientific">Fusarium venenatum</name>
    <dbReference type="NCBI Taxonomy" id="56646"/>
    <lineage>
        <taxon>Eukaryota</taxon>
        <taxon>Fungi</taxon>
        <taxon>Dikarya</taxon>
        <taxon>Ascomycota</taxon>
        <taxon>Pezizomycotina</taxon>
        <taxon>Sordariomycetes</taxon>
        <taxon>Hypocreomycetidae</taxon>
        <taxon>Hypocreales</taxon>
        <taxon>Nectriaceae</taxon>
        <taxon>Fusarium</taxon>
    </lineage>
</organism>